<accession>A0A6M2BBS3</accession>
<reference evidence="2 3" key="2">
    <citation type="submission" date="2020-03" db="EMBL/GenBank/DDBJ databases">
        <title>Rahnella aceri sp. nov., isoated from traditional Jeju Makgeolli.</title>
        <authorList>
            <person name="Kim I.S."/>
            <person name="Jeon D."/>
        </authorList>
    </citation>
    <scope>NUCLEOTIDE SEQUENCE [LARGE SCALE GENOMIC DNA]</scope>
    <source>
        <strain evidence="2 3">Lac-M11</strain>
    </source>
</reference>
<keyword evidence="3" id="KW-1185">Reference proteome</keyword>
<name>A0A6M2BBS3_9GAMM</name>
<reference evidence="2 3" key="1">
    <citation type="submission" date="2020-01" db="EMBL/GenBank/DDBJ databases">
        <authorList>
            <person name="Lee S.D."/>
        </authorList>
    </citation>
    <scope>NUCLEOTIDE SEQUENCE [LARGE SCALE GENOMIC DNA]</scope>
    <source>
        <strain evidence="2 3">Lac-M11</strain>
    </source>
</reference>
<comment type="caution">
    <text evidence="2">The sequence shown here is derived from an EMBL/GenBank/DDBJ whole genome shotgun (WGS) entry which is preliminary data.</text>
</comment>
<dbReference type="RefSeq" id="WP_165062112.1">
    <property type="nucleotide sequence ID" value="NZ_JAADJS010000009.1"/>
</dbReference>
<organism evidence="2 3">
    <name type="scientific">Rahnella contaminans</name>
    <dbReference type="NCBI Taxonomy" id="2703882"/>
    <lineage>
        <taxon>Bacteria</taxon>
        <taxon>Pseudomonadati</taxon>
        <taxon>Pseudomonadota</taxon>
        <taxon>Gammaproteobacteria</taxon>
        <taxon>Enterobacterales</taxon>
        <taxon>Yersiniaceae</taxon>
        <taxon>Rahnella</taxon>
    </lineage>
</organism>
<evidence type="ECO:0000313" key="3">
    <source>
        <dbReference type="Proteomes" id="UP000476696"/>
    </source>
</evidence>
<evidence type="ECO:0000259" key="1">
    <source>
        <dbReference type="Pfam" id="PF07819"/>
    </source>
</evidence>
<dbReference type="Gene3D" id="3.40.50.1820">
    <property type="entry name" value="alpha/beta hydrolase"/>
    <property type="match status" value="1"/>
</dbReference>
<evidence type="ECO:0000313" key="2">
    <source>
        <dbReference type="EMBL" id="NGX89991.1"/>
    </source>
</evidence>
<dbReference type="Pfam" id="PF07819">
    <property type="entry name" value="PGAP1"/>
    <property type="match status" value="1"/>
</dbReference>
<feature type="domain" description="GPI inositol-deacylase PGAP1-like alpha/beta" evidence="1">
    <location>
        <begin position="61"/>
        <end position="98"/>
    </location>
</feature>
<proteinExistence type="predicted"/>
<dbReference type="EMBL" id="JAADJS010000009">
    <property type="protein sequence ID" value="NGX89991.1"/>
    <property type="molecule type" value="Genomic_DNA"/>
</dbReference>
<dbReference type="AlphaFoldDB" id="A0A6M2BBS3"/>
<dbReference type="SUPFAM" id="SSF53474">
    <property type="entry name" value="alpha/beta-Hydrolases"/>
    <property type="match status" value="1"/>
</dbReference>
<protein>
    <recommendedName>
        <fullName evidence="1">GPI inositol-deacylase PGAP1-like alpha/beta domain-containing protein</fullName>
    </recommendedName>
</protein>
<dbReference type="GO" id="GO:0016788">
    <property type="term" value="F:hydrolase activity, acting on ester bonds"/>
    <property type="evidence" value="ECO:0007669"/>
    <property type="project" value="InterPro"/>
</dbReference>
<dbReference type="Proteomes" id="UP000476696">
    <property type="component" value="Unassembled WGS sequence"/>
</dbReference>
<dbReference type="InterPro" id="IPR012908">
    <property type="entry name" value="PGAP1-ab_dom-like"/>
</dbReference>
<sequence length="407" mass="45010">MISTNVRGGERDSLIDADLEAVWNEIPLTKDDVSLSYKYLYPVYACGYNWLDSNVESATRLAKRIKEIKNTYLAKGNKCEKVIIVTHSMGGLVARHYSEILNGAENILGIVHGVMPSIGAAATYTRMKAGTEGNGLASHLATTVIGQTGTDSIMEAVGAKILGENAAEMTAVLSQSPGPLQLLPGKEYGMHWLKFQAGNQLCSKPETDPFDDIYTVRGKWWSMCEDHLINPNNVSNNKIQMDKDWESYFLMLTEKVQPFIDELAGKFHKNSYAFYSRSDNYLSYGNVIWRAVSPMVEAKQQMDSLLDARGVTQTDVSNTRDAVGVATYTSGSVNFLSTFKLSQPEEPGDGTVPVRSGNIPRNYLQSCLEVDVGHEPAYKDSDRARDFVLRAIVKITRAVNETSLAYK</sequence>
<dbReference type="InterPro" id="IPR029058">
    <property type="entry name" value="AB_hydrolase_fold"/>
</dbReference>
<gene>
    <name evidence="2" type="ORF">GW579_23205</name>
</gene>